<dbReference type="OMA" id="ILYPMRI"/>
<proteinExistence type="inferred from homology"/>
<dbReference type="Pfam" id="PF01327">
    <property type="entry name" value="Pep_deformylase"/>
    <property type="match status" value="1"/>
</dbReference>
<comment type="catalytic activity">
    <reaction evidence="7">
        <text>N-terminal N-formyl-L-methionyl-[peptide] + H2O = N-terminal L-methionyl-[peptide] + formate</text>
        <dbReference type="Rhea" id="RHEA:24420"/>
        <dbReference type="Rhea" id="RHEA-COMP:10639"/>
        <dbReference type="Rhea" id="RHEA-COMP:10640"/>
        <dbReference type="ChEBI" id="CHEBI:15377"/>
        <dbReference type="ChEBI" id="CHEBI:15740"/>
        <dbReference type="ChEBI" id="CHEBI:49298"/>
        <dbReference type="ChEBI" id="CHEBI:64731"/>
        <dbReference type="EC" id="3.5.1.88"/>
    </reaction>
</comment>
<dbReference type="FunCoup" id="K3WG03">
    <property type="interactions" value="52"/>
</dbReference>
<accession>K3WG03</accession>
<dbReference type="PRINTS" id="PR01576">
    <property type="entry name" value="PDEFORMYLASE"/>
</dbReference>
<dbReference type="STRING" id="431595.K3WG03"/>
<name>K3WG03_GLOUD</name>
<protein>
    <recommendedName>
        <fullName evidence="2 7">Peptide deformylase</fullName>
        <ecNumber evidence="2 7">3.5.1.88</ecNumber>
    </recommendedName>
</protein>
<sequence length="181" mass="20808">MVVFLGNAALRRVSKSVADVRSPTIRNLLKTMEKEVREEAGVGIAAPQLGHNLRMFLMLKNFPQSESELDDPNHRLEYQAVINPEILEMSKIKKKDFEGCLSIPGYSGVVARAQEIKVQYSDTDGRLFHKTLRDFPARIFQHETDHLNGILYLDRLEEGTLIHNEEFEALEWMDIEKLLKD</sequence>
<evidence type="ECO:0000313" key="8">
    <source>
        <dbReference type="EnsemblProtists" id="PYU1_T003894"/>
    </source>
</evidence>
<dbReference type="SUPFAM" id="SSF56420">
    <property type="entry name" value="Peptide deformylase"/>
    <property type="match status" value="1"/>
</dbReference>
<dbReference type="EC" id="3.5.1.88" evidence="2 7"/>
<dbReference type="InParanoid" id="K3WG03"/>
<evidence type="ECO:0000256" key="1">
    <source>
        <dbReference type="ARBA" id="ARBA00010759"/>
    </source>
</evidence>
<evidence type="ECO:0000256" key="3">
    <source>
        <dbReference type="ARBA" id="ARBA00022723"/>
    </source>
</evidence>
<reference evidence="8" key="3">
    <citation type="submission" date="2015-02" db="UniProtKB">
        <authorList>
            <consortium name="EnsemblProtists"/>
        </authorList>
    </citation>
    <scope>IDENTIFICATION</scope>
    <source>
        <strain evidence="8">DAOM BR144</strain>
    </source>
</reference>
<dbReference type="NCBIfam" id="TIGR00079">
    <property type="entry name" value="pept_deformyl"/>
    <property type="match status" value="1"/>
</dbReference>
<organism evidence="8 9">
    <name type="scientific">Globisporangium ultimum (strain ATCC 200006 / CBS 805.95 / DAOM BR144)</name>
    <name type="common">Pythium ultimum</name>
    <dbReference type="NCBI Taxonomy" id="431595"/>
    <lineage>
        <taxon>Eukaryota</taxon>
        <taxon>Sar</taxon>
        <taxon>Stramenopiles</taxon>
        <taxon>Oomycota</taxon>
        <taxon>Peronosporomycetes</taxon>
        <taxon>Pythiales</taxon>
        <taxon>Pythiaceae</taxon>
        <taxon>Globisporangium</taxon>
    </lineage>
</organism>
<dbReference type="GO" id="GO:0005739">
    <property type="term" value="C:mitochondrion"/>
    <property type="evidence" value="ECO:0007669"/>
    <property type="project" value="TreeGrafter"/>
</dbReference>
<evidence type="ECO:0000256" key="2">
    <source>
        <dbReference type="ARBA" id="ARBA00012175"/>
    </source>
</evidence>
<dbReference type="GO" id="GO:0042586">
    <property type="term" value="F:peptide deformylase activity"/>
    <property type="evidence" value="ECO:0007669"/>
    <property type="project" value="UniProtKB-EC"/>
</dbReference>
<keyword evidence="4 7" id="KW-0378">Hydrolase</keyword>
<keyword evidence="5 7" id="KW-0648">Protein biosynthesis</keyword>
<dbReference type="GO" id="GO:0046872">
    <property type="term" value="F:metal ion binding"/>
    <property type="evidence" value="ECO:0007669"/>
    <property type="project" value="UniProtKB-KW"/>
</dbReference>
<reference evidence="9" key="2">
    <citation type="submission" date="2010-04" db="EMBL/GenBank/DDBJ databases">
        <authorList>
            <person name="Buell R."/>
            <person name="Hamilton J."/>
            <person name="Hostetler J."/>
        </authorList>
    </citation>
    <scope>NUCLEOTIDE SEQUENCE [LARGE SCALE GENOMIC DNA]</scope>
    <source>
        <strain evidence="9">DAOM:BR144</strain>
    </source>
</reference>
<dbReference type="VEuPathDB" id="FungiDB:PYU1_G003884"/>
<dbReference type="PANTHER" id="PTHR10458:SF2">
    <property type="entry name" value="PEPTIDE DEFORMYLASE, MITOCHONDRIAL"/>
    <property type="match status" value="1"/>
</dbReference>
<evidence type="ECO:0000256" key="4">
    <source>
        <dbReference type="ARBA" id="ARBA00022801"/>
    </source>
</evidence>
<dbReference type="NCBIfam" id="NF001159">
    <property type="entry name" value="PRK00150.1-3"/>
    <property type="match status" value="1"/>
</dbReference>
<keyword evidence="3 7" id="KW-0479">Metal-binding</keyword>
<dbReference type="EMBL" id="GL376638">
    <property type="status" value="NOT_ANNOTATED_CDS"/>
    <property type="molecule type" value="Genomic_DNA"/>
</dbReference>
<dbReference type="PIRSF" id="PIRSF004749">
    <property type="entry name" value="Pep_def"/>
    <property type="match status" value="1"/>
</dbReference>
<keyword evidence="9" id="KW-1185">Reference proteome</keyword>
<comment type="function">
    <text evidence="6 7">Removes the formyl group from the N-terminal Met of newly synthesized proteins.</text>
</comment>
<comment type="similarity">
    <text evidence="1 7">Belongs to the polypeptide deformylase family.</text>
</comment>
<dbReference type="InterPro" id="IPR023635">
    <property type="entry name" value="Peptide_deformylase"/>
</dbReference>
<dbReference type="GO" id="GO:0006412">
    <property type="term" value="P:translation"/>
    <property type="evidence" value="ECO:0007669"/>
    <property type="project" value="UniProtKB-KW"/>
</dbReference>
<evidence type="ECO:0000256" key="5">
    <source>
        <dbReference type="ARBA" id="ARBA00022917"/>
    </source>
</evidence>
<reference evidence="9" key="1">
    <citation type="journal article" date="2010" name="Genome Biol.">
        <title>Genome sequence of the necrotrophic plant pathogen Pythium ultimum reveals original pathogenicity mechanisms and effector repertoire.</title>
        <authorList>
            <person name="Levesque C.A."/>
            <person name="Brouwer H."/>
            <person name="Cano L."/>
            <person name="Hamilton J.P."/>
            <person name="Holt C."/>
            <person name="Huitema E."/>
            <person name="Raffaele S."/>
            <person name="Robideau G.P."/>
            <person name="Thines M."/>
            <person name="Win J."/>
            <person name="Zerillo M.M."/>
            <person name="Beakes G.W."/>
            <person name="Boore J.L."/>
            <person name="Busam D."/>
            <person name="Dumas B."/>
            <person name="Ferriera S."/>
            <person name="Fuerstenberg S.I."/>
            <person name="Gachon C.M."/>
            <person name="Gaulin E."/>
            <person name="Govers F."/>
            <person name="Grenville-Briggs L."/>
            <person name="Horner N."/>
            <person name="Hostetler J."/>
            <person name="Jiang R.H."/>
            <person name="Johnson J."/>
            <person name="Krajaejun T."/>
            <person name="Lin H."/>
            <person name="Meijer H.J."/>
            <person name="Moore B."/>
            <person name="Morris P."/>
            <person name="Phuntmart V."/>
            <person name="Puiu D."/>
            <person name="Shetty J."/>
            <person name="Stajich J.E."/>
            <person name="Tripathy S."/>
            <person name="Wawra S."/>
            <person name="van West P."/>
            <person name="Whitty B.R."/>
            <person name="Coutinho P.M."/>
            <person name="Henrissat B."/>
            <person name="Martin F."/>
            <person name="Thomas P.D."/>
            <person name="Tyler B.M."/>
            <person name="De Vries R.P."/>
            <person name="Kamoun S."/>
            <person name="Yandell M."/>
            <person name="Tisserat N."/>
            <person name="Buell C.R."/>
        </authorList>
    </citation>
    <scope>NUCLEOTIDE SEQUENCE</scope>
    <source>
        <strain evidence="9">DAOM:BR144</strain>
    </source>
</reference>
<dbReference type="CDD" id="cd00487">
    <property type="entry name" value="Pep_deformylase"/>
    <property type="match status" value="1"/>
</dbReference>
<evidence type="ECO:0000313" key="9">
    <source>
        <dbReference type="Proteomes" id="UP000019132"/>
    </source>
</evidence>
<evidence type="ECO:0000256" key="6">
    <source>
        <dbReference type="ARBA" id="ARBA00037114"/>
    </source>
</evidence>
<dbReference type="HAMAP" id="MF_00163">
    <property type="entry name" value="Pep_deformylase"/>
    <property type="match status" value="1"/>
</dbReference>
<dbReference type="InterPro" id="IPR036821">
    <property type="entry name" value="Peptide_deformylase_sf"/>
</dbReference>
<dbReference type="AlphaFoldDB" id="K3WG03"/>
<dbReference type="EnsemblProtists" id="PYU1_T003894">
    <property type="protein sequence ID" value="PYU1_T003894"/>
    <property type="gene ID" value="PYU1_G003884"/>
</dbReference>
<dbReference type="eggNOG" id="KOG3137">
    <property type="taxonomic scope" value="Eukaryota"/>
</dbReference>
<dbReference type="PANTHER" id="PTHR10458">
    <property type="entry name" value="PEPTIDE DEFORMYLASE"/>
    <property type="match status" value="1"/>
</dbReference>
<dbReference type="HOGENOM" id="CLU_061901_5_2_1"/>
<dbReference type="Gene3D" id="3.90.45.10">
    <property type="entry name" value="Peptide deformylase"/>
    <property type="match status" value="1"/>
</dbReference>
<dbReference type="Proteomes" id="UP000019132">
    <property type="component" value="Unassembled WGS sequence"/>
</dbReference>
<evidence type="ECO:0000256" key="7">
    <source>
        <dbReference type="RuleBase" id="RU362111"/>
    </source>
</evidence>